<evidence type="ECO:0000256" key="3">
    <source>
        <dbReference type="ARBA" id="ARBA00023015"/>
    </source>
</evidence>
<dbReference type="InterPro" id="IPR039420">
    <property type="entry name" value="WalR-like"/>
</dbReference>
<dbReference type="AlphaFoldDB" id="A0A0R1TPI9"/>
<feature type="domain" description="OmpR/PhoB-type" evidence="9">
    <location>
        <begin position="128"/>
        <end position="226"/>
    </location>
</feature>
<dbReference type="Gene3D" id="1.10.10.10">
    <property type="entry name" value="Winged helix-like DNA-binding domain superfamily/Winged helix DNA-binding domain"/>
    <property type="match status" value="1"/>
</dbReference>
<evidence type="ECO:0000256" key="4">
    <source>
        <dbReference type="ARBA" id="ARBA00023125"/>
    </source>
</evidence>
<evidence type="ECO:0000256" key="5">
    <source>
        <dbReference type="ARBA" id="ARBA00023163"/>
    </source>
</evidence>
<evidence type="ECO:0000256" key="6">
    <source>
        <dbReference type="PROSITE-ProRule" id="PRU00169"/>
    </source>
</evidence>
<feature type="domain" description="Response regulatory" evidence="8">
    <location>
        <begin position="4"/>
        <end position="119"/>
    </location>
</feature>
<keyword evidence="4 7" id="KW-0238">DNA-binding</keyword>
<dbReference type="GO" id="GO:0005829">
    <property type="term" value="C:cytosol"/>
    <property type="evidence" value="ECO:0007669"/>
    <property type="project" value="TreeGrafter"/>
</dbReference>
<evidence type="ECO:0000259" key="9">
    <source>
        <dbReference type="PROSITE" id="PS51755"/>
    </source>
</evidence>
<dbReference type="SMART" id="SM00448">
    <property type="entry name" value="REC"/>
    <property type="match status" value="1"/>
</dbReference>
<dbReference type="InterPro" id="IPR001867">
    <property type="entry name" value="OmpR/PhoB-type_DNA-bd"/>
</dbReference>
<feature type="DNA-binding region" description="OmpR/PhoB-type" evidence="7">
    <location>
        <begin position="128"/>
        <end position="226"/>
    </location>
</feature>
<dbReference type="PANTHER" id="PTHR48111:SF22">
    <property type="entry name" value="REGULATOR OF RPOS"/>
    <property type="match status" value="1"/>
</dbReference>
<dbReference type="SUPFAM" id="SSF52172">
    <property type="entry name" value="CheY-like"/>
    <property type="match status" value="1"/>
</dbReference>
<dbReference type="STRING" id="1423740.FC36_GL000752"/>
<dbReference type="FunFam" id="3.40.50.2300:FF:000001">
    <property type="entry name" value="DNA-binding response regulator PhoB"/>
    <property type="match status" value="1"/>
</dbReference>
<dbReference type="GO" id="GO:0032993">
    <property type="term" value="C:protein-DNA complex"/>
    <property type="evidence" value="ECO:0007669"/>
    <property type="project" value="TreeGrafter"/>
</dbReference>
<evidence type="ECO:0000256" key="2">
    <source>
        <dbReference type="ARBA" id="ARBA00023012"/>
    </source>
</evidence>
<dbReference type="SUPFAM" id="SSF46894">
    <property type="entry name" value="C-terminal effector domain of the bipartite response regulators"/>
    <property type="match status" value="1"/>
</dbReference>
<evidence type="ECO:0000256" key="1">
    <source>
        <dbReference type="ARBA" id="ARBA00022553"/>
    </source>
</evidence>
<evidence type="ECO:0000256" key="7">
    <source>
        <dbReference type="PROSITE-ProRule" id="PRU01091"/>
    </source>
</evidence>
<dbReference type="PROSITE" id="PS50110">
    <property type="entry name" value="RESPONSE_REGULATORY"/>
    <property type="match status" value="1"/>
</dbReference>
<dbReference type="InterPro" id="IPR011006">
    <property type="entry name" value="CheY-like_superfamily"/>
</dbReference>
<dbReference type="FunFam" id="1.10.10.10:FF:000005">
    <property type="entry name" value="Two-component system response regulator"/>
    <property type="match status" value="1"/>
</dbReference>
<dbReference type="InterPro" id="IPR036388">
    <property type="entry name" value="WH-like_DNA-bd_sf"/>
</dbReference>
<dbReference type="Pfam" id="PF00486">
    <property type="entry name" value="Trans_reg_C"/>
    <property type="match status" value="1"/>
</dbReference>
<dbReference type="Proteomes" id="UP000051048">
    <property type="component" value="Unassembled WGS sequence"/>
</dbReference>
<dbReference type="Pfam" id="PF00072">
    <property type="entry name" value="Response_reg"/>
    <property type="match status" value="1"/>
</dbReference>
<evidence type="ECO:0000313" key="10">
    <source>
        <dbReference type="EMBL" id="KRL83184.1"/>
    </source>
</evidence>
<dbReference type="OrthoDB" id="9790442at2"/>
<dbReference type="PANTHER" id="PTHR48111">
    <property type="entry name" value="REGULATOR OF RPOS"/>
    <property type="match status" value="1"/>
</dbReference>
<keyword evidence="3" id="KW-0805">Transcription regulation</keyword>
<dbReference type="GO" id="GO:0006355">
    <property type="term" value="P:regulation of DNA-templated transcription"/>
    <property type="evidence" value="ECO:0007669"/>
    <property type="project" value="InterPro"/>
</dbReference>
<dbReference type="RefSeq" id="WP_023860132.1">
    <property type="nucleotide sequence ID" value="NZ_AZFH01000015.1"/>
</dbReference>
<dbReference type="InterPro" id="IPR016032">
    <property type="entry name" value="Sig_transdc_resp-reg_C-effctor"/>
</dbReference>
<reference evidence="10 11" key="1">
    <citation type="journal article" date="2015" name="Genome Announc.">
        <title>Expanding the biotechnology potential of lactobacilli through comparative genomics of 213 strains and associated genera.</title>
        <authorList>
            <person name="Sun Z."/>
            <person name="Harris H.M."/>
            <person name="McCann A."/>
            <person name="Guo C."/>
            <person name="Argimon S."/>
            <person name="Zhang W."/>
            <person name="Yang X."/>
            <person name="Jeffery I.B."/>
            <person name="Cooney J.C."/>
            <person name="Kagawa T.F."/>
            <person name="Liu W."/>
            <person name="Song Y."/>
            <person name="Salvetti E."/>
            <person name="Wrobel A."/>
            <person name="Rasinkangas P."/>
            <person name="Parkhill J."/>
            <person name="Rea M.C."/>
            <person name="O'Sullivan O."/>
            <person name="Ritari J."/>
            <person name="Douillard F.P."/>
            <person name="Paul Ross R."/>
            <person name="Yang R."/>
            <person name="Briner A.E."/>
            <person name="Felis G.E."/>
            <person name="de Vos W.M."/>
            <person name="Barrangou R."/>
            <person name="Klaenhammer T.R."/>
            <person name="Caufield P.W."/>
            <person name="Cui Y."/>
            <person name="Zhang H."/>
            <person name="O'Toole P.W."/>
        </authorList>
    </citation>
    <scope>NUCLEOTIDE SEQUENCE [LARGE SCALE GENOMIC DNA]</scope>
    <source>
        <strain evidence="10 11">DSM 15833</strain>
    </source>
</reference>
<organism evidence="10 11">
    <name type="scientific">Ligilactobacillus equi DSM 15833 = JCM 10991</name>
    <dbReference type="NCBI Taxonomy" id="1423740"/>
    <lineage>
        <taxon>Bacteria</taxon>
        <taxon>Bacillati</taxon>
        <taxon>Bacillota</taxon>
        <taxon>Bacilli</taxon>
        <taxon>Lactobacillales</taxon>
        <taxon>Lactobacillaceae</taxon>
        <taxon>Ligilactobacillus</taxon>
    </lineage>
</organism>
<dbReference type="GO" id="GO:0000156">
    <property type="term" value="F:phosphorelay response regulator activity"/>
    <property type="evidence" value="ECO:0007669"/>
    <property type="project" value="TreeGrafter"/>
</dbReference>
<proteinExistence type="predicted"/>
<dbReference type="PATRIC" id="fig|1423740.3.peg.799"/>
<dbReference type="CDD" id="cd00383">
    <property type="entry name" value="trans_reg_C"/>
    <property type="match status" value="1"/>
</dbReference>
<gene>
    <name evidence="10" type="ORF">FC36_GL000752</name>
</gene>
<dbReference type="SMART" id="SM00862">
    <property type="entry name" value="Trans_reg_C"/>
    <property type="match status" value="1"/>
</dbReference>
<dbReference type="Gene3D" id="6.10.250.690">
    <property type="match status" value="1"/>
</dbReference>
<keyword evidence="2" id="KW-0902">Two-component regulatory system</keyword>
<dbReference type="EMBL" id="AZFH01000015">
    <property type="protein sequence ID" value="KRL83184.1"/>
    <property type="molecule type" value="Genomic_DNA"/>
</dbReference>
<dbReference type="CDD" id="cd17574">
    <property type="entry name" value="REC_OmpR"/>
    <property type="match status" value="1"/>
</dbReference>
<name>A0A0R1TPI9_9LACO</name>
<accession>A0A0R1TPI9</accession>
<dbReference type="InterPro" id="IPR001789">
    <property type="entry name" value="Sig_transdc_resp-reg_receiver"/>
</dbReference>
<feature type="modified residue" description="4-aspartylphosphate" evidence="6">
    <location>
        <position position="55"/>
    </location>
</feature>
<keyword evidence="5" id="KW-0804">Transcription</keyword>
<evidence type="ECO:0000259" key="8">
    <source>
        <dbReference type="PROSITE" id="PS50110"/>
    </source>
</evidence>
<dbReference type="Gene3D" id="3.40.50.2300">
    <property type="match status" value="1"/>
</dbReference>
<dbReference type="GO" id="GO:0000976">
    <property type="term" value="F:transcription cis-regulatory region binding"/>
    <property type="evidence" value="ECO:0007669"/>
    <property type="project" value="TreeGrafter"/>
</dbReference>
<comment type="caution">
    <text evidence="10">The sequence shown here is derived from an EMBL/GenBank/DDBJ whole genome shotgun (WGS) entry which is preliminary data.</text>
</comment>
<keyword evidence="1 6" id="KW-0597">Phosphoprotein</keyword>
<protein>
    <submittedName>
        <fullName evidence="10">Winged helix family two component transcriptional regulator</fullName>
    </submittedName>
</protein>
<sequence length="226" mass="25804">MKETILLVEDEVALAESLKLELEFEDYQVLTANDGLQALEVFQANATQISLIILDWMLPRLDGLGVLRRIRKDYQVPVIMLTARDYVGDKVAGLKGGADDYVTKPFDIEELLARIEVILRRLTSSTNLKTYRLGGLSLDEKSRQVVRDGQAILLTQREFQLLLELFKNQGEVCTRDELLDKVWGIDFDGQPNTVDVYIRLLRNKIDKNFDKKLLQTVRGLGYMLKG</sequence>
<evidence type="ECO:0000313" key="11">
    <source>
        <dbReference type="Proteomes" id="UP000051048"/>
    </source>
</evidence>
<dbReference type="PROSITE" id="PS51755">
    <property type="entry name" value="OMPR_PHOB"/>
    <property type="match status" value="1"/>
</dbReference>